<gene>
    <name evidence="3" type="primary">WNK3</name>
    <name evidence="3" type="ORF">ILYODFUR_005604</name>
</gene>
<dbReference type="SUPFAM" id="SSF56112">
    <property type="entry name" value="Protein kinase-like (PK-like)"/>
    <property type="match status" value="1"/>
</dbReference>
<keyword evidence="3" id="KW-0808">Transferase</keyword>
<dbReference type="PANTHER" id="PTHR13902">
    <property type="entry name" value="SERINE/THREONINE-PROTEIN KINASE WNK WITH NO LYSINE -RELATED"/>
    <property type="match status" value="1"/>
</dbReference>
<reference evidence="3 4" key="1">
    <citation type="submission" date="2021-06" db="EMBL/GenBank/DDBJ databases">
        <authorList>
            <person name="Palmer J.M."/>
        </authorList>
    </citation>
    <scope>NUCLEOTIDE SEQUENCE [LARGE SCALE GENOMIC DNA]</scope>
    <source>
        <strain evidence="4">if_2019</strain>
        <tissue evidence="3">Muscle</tissue>
    </source>
</reference>
<feature type="domain" description="Protein kinase" evidence="2">
    <location>
        <begin position="200"/>
        <end position="363"/>
    </location>
</feature>
<dbReference type="InterPro" id="IPR000719">
    <property type="entry name" value="Prot_kinase_dom"/>
</dbReference>
<feature type="region of interest" description="Disordered" evidence="1">
    <location>
        <begin position="153"/>
        <end position="184"/>
    </location>
</feature>
<evidence type="ECO:0000313" key="4">
    <source>
        <dbReference type="Proteomes" id="UP001482620"/>
    </source>
</evidence>
<evidence type="ECO:0000259" key="2">
    <source>
        <dbReference type="PROSITE" id="PS50011"/>
    </source>
</evidence>
<feature type="compositionally biased region" description="Basic and acidic residues" evidence="1">
    <location>
        <begin position="53"/>
        <end position="71"/>
    </location>
</feature>
<accession>A0ABV0UT88</accession>
<dbReference type="SMART" id="SM00220">
    <property type="entry name" value="S_TKc"/>
    <property type="match status" value="1"/>
</dbReference>
<keyword evidence="3" id="KW-0418">Kinase</keyword>
<dbReference type="InterPro" id="IPR050588">
    <property type="entry name" value="WNK_Ser-Thr_kinase"/>
</dbReference>
<dbReference type="PROSITE" id="PS00108">
    <property type="entry name" value="PROTEIN_KINASE_ST"/>
    <property type="match status" value="1"/>
</dbReference>
<feature type="region of interest" description="Disordered" evidence="1">
    <location>
        <begin position="1"/>
        <end position="75"/>
    </location>
</feature>
<feature type="compositionally biased region" description="Polar residues" evidence="1">
    <location>
        <begin position="37"/>
        <end position="52"/>
    </location>
</feature>
<dbReference type="Proteomes" id="UP001482620">
    <property type="component" value="Unassembled WGS sequence"/>
</dbReference>
<feature type="compositionally biased region" description="Basic and acidic residues" evidence="1">
    <location>
        <begin position="14"/>
        <end position="36"/>
    </location>
</feature>
<dbReference type="InterPro" id="IPR011009">
    <property type="entry name" value="Kinase-like_dom_sf"/>
</dbReference>
<comment type="caution">
    <text evidence="3">The sequence shown here is derived from an EMBL/GenBank/DDBJ whole genome shotgun (WGS) entry which is preliminary data.</text>
</comment>
<proteinExistence type="predicted"/>
<keyword evidence="4" id="KW-1185">Reference proteome</keyword>
<evidence type="ECO:0000313" key="3">
    <source>
        <dbReference type="EMBL" id="MEQ2247087.1"/>
    </source>
</evidence>
<dbReference type="InterPro" id="IPR008271">
    <property type="entry name" value="Ser/Thr_kinase_AS"/>
</dbReference>
<feature type="non-terminal residue" evidence="3">
    <location>
        <position position="363"/>
    </location>
</feature>
<sequence>MATDPGEPTGTEDSSEKADGQKEDDKEREVRTDQQRESTPNTSLGLPSSKAQMDTEKEGDDRGGGNDKDAFQKFGETPVLVSMPLIPVDTGQKRLKREKRFFRKSVEICEADDEVVMPLDAPHSAPHLELHSTDSVFDSLQQQEAASSCVALGHNPSQVHEPGKDVPSSAPTPSVRERDREQEEEAEMKAVATSPGGRFLKFDIELGRGAFKTVYKGLDTETWVEVAWCELQDRKLTKAEQQRFKEEAEMLKGLQHPNIVRFYDSWESVLRGKKCIVLVTELMTSGTLKTYLKRFKVMKPKVLRSWCKQILKGLHFLHTRTPPIVHRDLKCDNIFITGPTGSVKIGDLGLATLMRTSFAKSVI</sequence>
<evidence type="ECO:0000256" key="1">
    <source>
        <dbReference type="SAM" id="MobiDB-lite"/>
    </source>
</evidence>
<dbReference type="Pfam" id="PF00069">
    <property type="entry name" value="Pkinase"/>
    <property type="match status" value="1"/>
</dbReference>
<organism evidence="3 4">
    <name type="scientific">Ilyodon furcidens</name>
    <name type="common">goldbreast splitfin</name>
    <dbReference type="NCBI Taxonomy" id="33524"/>
    <lineage>
        <taxon>Eukaryota</taxon>
        <taxon>Metazoa</taxon>
        <taxon>Chordata</taxon>
        <taxon>Craniata</taxon>
        <taxon>Vertebrata</taxon>
        <taxon>Euteleostomi</taxon>
        <taxon>Actinopterygii</taxon>
        <taxon>Neopterygii</taxon>
        <taxon>Teleostei</taxon>
        <taxon>Neoteleostei</taxon>
        <taxon>Acanthomorphata</taxon>
        <taxon>Ovalentaria</taxon>
        <taxon>Atherinomorphae</taxon>
        <taxon>Cyprinodontiformes</taxon>
        <taxon>Goodeidae</taxon>
        <taxon>Ilyodon</taxon>
    </lineage>
</organism>
<dbReference type="Gene3D" id="3.30.200.20">
    <property type="entry name" value="Phosphorylase Kinase, domain 1"/>
    <property type="match status" value="1"/>
</dbReference>
<dbReference type="EMBL" id="JAHRIQ010081429">
    <property type="protein sequence ID" value="MEQ2247087.1"/>
    <property type="molecule type" value="Genomic_DNA"/>
</dbReference>
<protein>
    <submittedName>
        <fullName evidence="3">Serine/threonine-protein kinase wnk3</fullName>
    </submittedName>
</protein>
<dbReference type="Gene3D" id="1.10.510.10">
    <property type="entry name" value="Transferase(Phosphotransferase) domain 1"/>
    <property type="match status" value="1"/>
</dbReference>
<dbReference type="PROSITE" id="PS50011">
    <property type="entry name" value="PROTEIN_KINASE_DOM"/>
    <property type="match status" value="1"/>
</dbReference>
<dbReference type="GO" id="GO:0016301">
    <property type="term" value="F:kinase activity"/>
    <property type="evidence" value="ECO:0007669"/>
    <property type="project" value="UniProtKB-KW"/>
</dbReference>
<name>A0ABV0UT88_9TELE</name>